<dbReference type="Gene3D" id="3.30.2310.20">
    <property type="entry name" value="RelE-like"/>
    <property type="match status" value="1"/>
</dbReference>
<reference evidence="2 3" key="1">
    <citation type="submission" date="2019-05" db="EMBL/GenBank/DDBJ databases">
        <title>Verrucobacter flavum gen. nov., sp. nov. a new member of the family Verrucomicrobiaceae.</title>
        <authorList>
            <person name="Szuroczki S."/>
            <person name="Abbaszade G."/>
            <person name="Szabo A."/>
            <person name="Felfoldi T."/>
            <person name="Schumann P."/>
            <person name="Boka K."/>
            <person name="Keki Z."/>
            <person name="Toumi M."/>
            <person name="Toth E."/>
        </authorList>
    </citation>
    <scope>NUCLEOTIDE SEQUENCE [LARGE SCALE GENOMIC DNA]</scope>
    <source>
        <strain evidence="2 3">MG-N-17</strain>
    </source>
</reference>
<gene>
    <name evidence="2" type="ORF">FEM03_20175</name>
</gene>
<comment type="caution">
    <text evidence="2">The sequence shown here is derived from an EMBL/GenBank/DDBJ whole genome shotgun (WGS) entry which is preliminary data.</text>
</comment>
<proteinExistence type="predicted"/>
<organism evidence="2 3">
    <name type="scientific">Phragmitibacter flavus</name>
    <dbReference type="NCBI Taxonomy" id="2576071"/>
    <lineage>
        <taxon>Bacteria</taxon>
        <taxon>Pseudomonadati</taxon>
        <taxon>Verrucomicrobiota</taxon>
        <taxon>Verrucomicrobiia</taxon>
        <taxon>Verrucomicrobiales</taxon>
        <taxon>Verrucomicrobiaceae</taxon>
        <taxon>Phragmitibacter</taxon>
    </lineage>
</organism>
<name>A0A5R8K9K3_9BACT</name>
<dbReference type="Proteomes" id="UP000306196">
    <property type="component" value="Unassembled WGS sequence"/>
</dbReference>
<evidence type="ECO:0000313" key="2">
    <source>
        <dbReference type="EMBL" id="TLD68980.1"/>
    </source>
</evidence>
<evidence type="ECO:0000256" key="1">
    <source>
        <dbReference type="ARBA" id="ARBA00022649"/>
    </source>
</evidence>
<sequence>MPPEVIWTRGAEADLMAIYQEIEEFRSGTGHQFLILLDSALHLLRQFPEIAPSFDPPIRRLLLNTRKHGLFYTTERRGIIIHALADLRADPSLLKARLKNTRRN</sequence>
<dbReference type="EMBL" id="VAUV01000017">
    <property type="protein sequence ID" value="TLD68980.1"/>
    <property type="molecule type" value="Genomic_DNA"/>
</dbReference>
<dbReference type="AlphaFoldDB" id="A0A5R8K9K3"/>
<evidence type="ECO:0000313" key="3">
    <source>
        <dbReference type="Proteomes" id="UP000306196"/>
    </source>
</evidence>
<dbReference type="InterPro" id="IPR007712">
    <property type="entry name" value="RelE/ParE_toxin"/>
</dbReference>
<keyword evidence="3" id="KW-1185">Reference proteome</keyword>
<keyword evidence="1" id="KW-1277">Toxin-antitoxin system</keyword>
<dbReference type="InterPro" id="IPR035093">
    <property type="entry name" value="RelE/ParE_toxin_dom_sf"/>
</dbReference>
<protein>
    <submittedName>
        <fullName evidence="2">Type II toxin-antitoxin system RelE/ParE family toxin</fullName>
    </submittedName>
</protein>
<dbReference type="Pfam" id="PF05016">
    <property type="entry name" value="ParE_toxin"/>
    <property type="match status" value="1"/>
</dbReference>
<dbReference type="OrthoDB" id="9809155at2"/>
<accession>A0A5R8K9K3</accession>
<dbReference type="RefSeq" id="WP_138088109.1">
    <property type="nucleotide sequence ID" value="NZ_VAUV01000017.1"/>
</dbReference>